<keyword evidence="1" id="KW-1133">Transmembrane helix</keyword>
<dbReference type="RefSeq" id="WP_071311990.1">
    <property type="nucleotide sequence ID" value="NZ_MLQQ01000001.1"/>
</dbReference>
<sequence>MIDPSMFDSGIFPLLLLLIITVIVFKIIKSVLEWRHNNKQPILTVNAKVISKRTKSSRKTVKQHHDSIDYYGTFELENGEKIEFLLTRSEFELIAEGEVGKLTYQGTRFNHFH</sequence>
<dbReference type="InterPro" id="IPR019635">
    <property type="entry name" value="DUF2500"/>
</dbReference>
<dbReference type="AlphaFoldDB" id="A0A1S2LXF0"/>
<evidence type="ECO:0008006" key="4">
    <source>
        <dbReference type="Google" id="ProtNLM"/>
    </source>
</evidence>
<protein>
    <recommendedName>
        <fullName evidence="4">DUF2500 domain-containing protein</fullName>
    </recommendedName>
</protein>
<dbReference type="EMBL" id="MLQQ01000001">
    <property type="protein sequence ID" value="OIJ16065.1"/>
    <property type="molecule type" value="Genomic_DNA"/>
</dbReference>
<keyword evidence="1" id="KW-0812">Transmembrane</keyword>
<dbReference type="Pfam" id="PF10694">
    <property type="entry name" value="DUF2500"/>
    <property type="match status" value="1"/>
</dbReference>
<evidence type="ECO:0000256" key="1">
    <source>
        <dbReference type="SAM" id="Phobius"/>
    </source>
</evidence>
<evidence type="ECO:0000313" key="3">
    <source>
        <dbReference type="Proteomes" id="UP000180098"/>
    </source>
</evidence>
<gene>
    <name evidence="2" type="ORF">BKP35_03530</name>
</gene>
<reference evidence="2 3" key="1">
    <citation type="submission" date="2016-10" db="EMBL/GenBank/DDBJ databases">
        <title>Draft genome sequences of four alkaliphilic bacteria belonging to the Anaerobacillus genus.</title>
        <authorList>
            <person name="Bassil N.M."/>
            <person name="Lloyd J.R."/>
        </authorList>
    </citation>
    <scope>NUCLEOTIDE SEQUENCE [LARGE SCALE GENOMIC DNA]</scope>
    <source>
        <strain evidence="2 3">DSM 15340</strain>
    </source>
</reference>
<comment type="caution">
    <text evidence="2">The sequence shown here is derived from an EMBL/GenBank/DDBJ whole genome shotgun (WGS) entry which is preliminary data.</text>
</comment>
<keyword evidence="1" id="KW-0472">Membrane</keyword>
<organism evidence="2 3">
    <name type="scientific">Anaerobacillus arseniciselenatis</name>
    <dbReference type="NCBI Taxonomy" id="85682"/>
    <lineage>
        <taxon>Bacteria</taxon>
        <taxon>Bacillati</taxon>
        <taxon>Bacillota</taxon>
        <taxon>Bacilli</taxon>
        <taxon>Bacillales</taxon>
        <taxon>Bacillaceae</taxon>
        <taxon>Anaerobacillus</taxon>
    </lineage>
</organism>
<accession>A0A1S2LXF0</accession>
<evidence type="ECO:0000313" key="2">
    <source>
        <dbReference type="EMBL" id="OIJ16065.1"/>
    </source>
</evidence>
<dbReference type="OrthoDB" id="282886at2"/>
<keyword evidence="3" id="KW-1185">Reference proteome</keyword>
<dbReference type="Gene3D" id="2.40.50.660">
    <property type="match status" value="1"/>
</dbReference>
<proteinExistence type="predicted"/>
<dbReference type="Proteomes" id="UP000180098">
    <property type="component" value="Unassembled WGS sequence"/>
</dbReference>
<name>A0A1S2LXF0_9BACI</name>
<feature type="transmembrane region" description="Helical" evidence="1">
    <location>
        <begin position="12"/>
        <end position="32"/>
    </location>
</feature>